<proteinExistence type="predicted"/>
<gene>
    <name evidence="2" type="ORF">L195_g013512</name>
</gene>
<reference evidence="2 3" key="2">
    <citation type="journal article" date="2017" name="Front. Plant Sci.">
        <title>Gene Classification and Mining of Molecular Markers Useful in Red Clover (Trifolium pratense) Breeding.</title>
        <authorList>
            <person name="Istvanek J."/>
            <person name="Dluhosova J."/>
            <person name="Dluhos P."/>
            <person name="Patkova L."/>
            <person name="Nedelnik J."/>
            <person name="Repkova J."/>
        </authorList>
    </citation>
    <scope>NUCLEOTIDE SEQUENCE [LARGE SCALE GENOMIC DNA]</scope>
    <source>
        <strain evidence="3">cv. Tatra</strain>
        <tissue evidence="2">Young leaves</tissue>
    </source>
</reference>
<evidence type="ECO:0000313" key="3">
    <source>
        <dbReference type="Proteomes" id="UP000236291"/>
    </source>
</evidence>
<sequence length="149" mass="16522">EQLIQHQTRPSVKEKRLLGNHQKDEKQPRKVAGAILQWLLLETIAREKLRRGVGGCVWDPLAGKAVAHAEALVEVVGDGKSTIRHAELFCGGWRREKHHQARRTIAAVGGGKSTVGHAELFCGGSRREKHRRARQTIPQKLLLVVSGRG</sequence>
<feature type="non-terminal residue" evidence="2">
    <location>
        <position position="1"/>
    </location>
</feature>
<feature type="region of interest" description="Disordered" evidence="1">
    <location>
        <begin position="1"/>
        <end position="26"/>
    </location>
</feature>
<comment type="caution">
    <text evidence="2">The sequence shown here is derived from an EMBL/GenBank/DDBJ whole genome shotgun (WGS) entry which is preliminary data.</text>
</comment>
<protein>
    <submittedName>
        <fullName evidence="2">Uncharacterized protein</fullName>
    </submittedName>
</protein>
<reference evidence="2 3" key="1">
    <citation type="journal article" date="2014" name="Am. J. Bot.">
        <title>Genome assembly and annotation for red clover (Trifolium pratense; Fabaceae).</title>
        <authorList>
            <person name="Istvanek J."/>
            <person name="Jaros M."/>
            <person name="Krenek A."/>
            <person name="Repkova J."/>
        </authorList>
    </citation>
    <scope>NUCLEOTIDE SEQUENCE [LARGE SCALE GENOMIC DNA]</scope>
    <source>
        <strain evidence="3">cv. Tatra</strain>
        <tissue evidence="2">Young leaves</tissue>
    </source>
</reference>
<feature type="compositionally biased region" description="Polar residues" evidence="1">
    <location>
        <begin position="1"/>
        <end position="10"/>
    </location>
</feature>
<name>A0A2K3PNC5_TRIPR</name>
<feature type="compositionally biased region" description="Basic and acidic residues" evidence="1">
    <location>
        <begin position="11"/>
        <end position="26"/>
    </location>
</feature>
<dbReference type="EMBL" id="ASHM01008805">
    <property type="protein sequence ID" value="PNY16785.1"/>
    <property type="molecule type" value="Genomic_DNA"/>
</dbReference>
<evidence type="ECO:0000313" key="2">
    <source>
        <dbReference type="EMBL" id="PNY16785.1"/>
    </source>
</evidence>
<organism evidence="2 3">
    <name type="scientific">Trifolium pratense</name>
    <name type="common">Red clover</name>
    <dbReference type="NCBI Taxonomy" id="57577"/>
    <lineage>
        <taxon>Eukaryota</taxon>
        <taxon>Viridiplantae</taxon>
        <taxon>Streptophyta</taxon>
        <taxon>Embryophyta</taxon>
        <taxon>Tracheophyta</taxon>
        <taxon>Spermatophyta</taxon>
        <taxon>Magnoliopsida</taxon>
        <taxon>eudicotyledons</taxon>
        <taxon>Gunneridae</taxon>
        <taxon>Pentapetalae</taxon>
        <taxon>rosids</taxon>
        <taxon>fabids</taxon>
        <taxon>Fabales</taxon>
        <taxon>Fabaceae</taxon>
        <taxon>Papilionoideae</taxon>
        <taxon>50 kb inversion clade</taxon>
        <taxon>NPAAA clade</taxon>
        <taxon>Hologalegina</taxon>
        <taxon>IRL clade</taxon>
        <taxon>Trifolieae</taxon>
        <taxon>Trifolium</taxon>
    </lineage>
</organism>
<dbReference type="AlphaFoldDB" id="A0A2K3PNC5"/>
<accession>A0A2K3PNC5</accession>
<evidence type="ECO:0000256" key="1">
    <source>
        <dbReference type="SAM" id="MobiDB-lite"/>
    </source>
</evidence>
<dbReference type="Proteomes" id="UP000236291">
    <property type="component" value="Unassembled WGS sequence"/>
</dbReference>